<dbReference type="InterPro" id="IPR037052">
    <property type="entry name" value="CheA-like_P2_sf"/>
</dbReference>
<evidence type="ECO:0000256" key="13">
    <source>
        <dbReference type="ARBA" id="ARBA00035100"/>
    </source>
</evidence>
<dbReference type="EC" id="2.7.13.3" evidence="3"/>
<dbReference type="SUPFAM" id="SSF55052">
    <property type="entry name" value="CheY-binding domain of CheA"/>
    <property type="match status" value="1"/>
</dbReference>
<keyword evidence="12" id="KW-0902">Two-component regulatory system</keyword>
<dbReference type="InterPro" id="IPR051315">
    <property type="entry name" value="Bact_Chemotaxis_CheA"/>
</dbReference>
<dbReference type="Gene3D" id="3.30.70.1110">
    <property type="entry name" value="Histidine kinase CheA-like, P2 response regulator-binding domain"/>
    <property type="match status" value="1"/>
</dbReference>
<evidence type="ECO:0000313" key="18">
    <source>
        <dbReference type="EMBL" id="AZN42200.1"/>
    </source>
</evidence>
<feature type="domain" description="HPt" evidence="17">
    <location>
        <begin position="2"/>
        <end position="106"/>
    </location>
</feature>
<dbReference type="SMART" id="SM01231">
    <property type="entry name" value="H-kinase_dim"/>
    <property type="match status" value="1"/>
</dbReference>
<evidence type="ECO:0000259" key="15">
    <source>
        <dbReference type="PROSITE" id="PS50109"/>
    </source>
</evidence>
<keyword evidence="10" id="KW-0418">Kinase</keyword>
<keyword evidence="9" id="KW-0547">Nucleotide-binding</keyword>
<feature type="domain" description="CheW-like" evidence="16">
    <location>
        <begin position="570"/>
        <end position="703"/>
    </location>
</feature>
<dbReference type="Gene3D" id="2.30.30.40">
    <property type="entry name" value="SH3 Domains"/>
    <property type="match status" value="2"/>
</dbReference>
<feature type="domain" description="Histidine kinase" evidence="15">
    <location>
        <begin position="310"/>
        <end position="568"/>
    </location>
</feature>
<dbReference type="Pfam" id="PF07194">
    <property type="entry name" value="P2"/>
    <property type="match status" value="1"/>
</dbReference>
<keyword evidence="11" id="KW-0067">ATP-binding</keyword>
<evidence type="ECO:0000259" key="17">
    <source>
        <dbReference type="PROSITE" id="PS50894"/>
    </source>
</evidence>
<proteinExistence type="predicted"/>
<dbReference type="RefSeq" id="WP_126017898.1">
    <property type="nucleotide sequence ID" value="NZ_CP034437.1"/>
</dbReference>
<name>A0A3Q8X860_9BACL</name>
<dbReference type="InterPro" id="IPR037006">
    <property type="entry name" value="CheA-like_homodim_sf"/>
</dbReference>
<evidence type="ECO:0000256" key="11">
    <source>
        <dbReference type="ARBA" id="ARBA00022840"/>
    </source>
</evidence>
<dbReference type="CDD" id="cd16916">
    <property type="entry name" value="HATPase_CheA-like"/>
    <property type="match status" value="1"/>
</dbReference>
<evidence type="ECO:0000259" key="16">
    <source>
        <dbReference type="PROSITE" id="PS50851"/>
    </source>
</evidence>
<evidence type="ECO:0000256" key="8">
    <source>
        <dbReference type="ARBA" id="ARBA00022679"/>
    </source>
</evidence>
<evidence type="ECO:0000256" key="12">
    <source>
        <dbReference type="ARBA" id="ARBA00023012"/>
    </source>
</evidence>
<dbReference type="KEGG" id="palb:EJC50_22845"/>
<dbReference type="SMART" id="SM00260">
    <property type="entry name" value="CheW"/>
    <property type="match status" value="2"/>
</dbReference>
<dbReference type="InterPro" id="IPR036097">
    <property type="entry name" value="HisK_dim/P_sf"/>
</dbReference>
<comment type="function">
    <text evidence="13">Involved in the transmission of sensory signals from the chemoreceptors to the flagellar motors. CheA is autophosphorylated; it can transfer its phosphate group to either CheB or CheY.</text>
</comment>
<dbReference type="SMART" id="SM00073">
    <property type="entry name" value="HPT"/>
    <property type="match status" value="1"/>
</dbReference>
<dbReference type="InterPro" id="IPR036061">
    <property type="entry name" value="CheW-like_dom_sf"/>
</dbReference>
<reference evidence="19" key="1">
    <citation type="submission" date="2018-12" db="EMBL/GenBank/DDBJ databases">
        <title>Genome sequence of Peanibacillus sp.</title>
        <authorList>
            <person name="Subramani G."/>
            <person name="Srinivasan S."/>
            <person name="Kim M.K."/>
        </authorList>
    </citation>
    <scope>NUCLEOTIDE SEQUENCE [LARGE SCALE GENOMIC DNA]</scope>
    <source>
        <strain evidence="19">18JY67-1</strain>
    </source>
</reference>
<dbReference type="SUPFAM" id="SSF50341">
    <property type="entry name" value="CheW-like"/>
    <property type="match status" value="2"/>
</dbReference>
<dbReference type="PROSITE" id="PS50894">
    <property type="entry name" value="HPT"/>
    <property type="match status" value="1"/>
</dbReference>
<dbReference type="InterPro" id="IPR036890">
    <property type="entry name" value="HATPase_C_sf"/>
</dbReference>
<organism evidence="18 19">
    <name type="scientific">Paenibacillus albus</name>
    <dbReference type="NCBI Taxonomy" id="2495582"/>
    <lineage>
        <taxon>Bacteria</taxon>
        <taxon>Bacillati</taxon>
        <taxon>Bacillota</taxon>
        <taxon>Bacilli</taxon>
        <taxon>Bacillales</taxon>
        <taxon>Paenibacillaceae</taxon>
        <taxon>Paenibacillus</taxon>
    </lineage>
</organism>
<dbReference type="Gene3D" id="3.30.565.10">
    <property type="entry name" value="Histidine kinase-like ATPase, C-terminal domain"/>
    <property type="match status" value="1"/>
</dbReference>
<evidence type="ECO:0000256" key="10">
    <source>
        <dbReference type="ARBA" id="ARBA00022777"/>
    </source>
</evidence>
<dbReference type="PROSITE" id="PS50851">
    <property type="entry name" value="CHEW"/>
    <property type="match status" value="2"/>
</dbReference>
<gene>
    <name evidence="18" type="ORF">EJC50_22845</name>
</gene>
<dbReference type="SUPFAM" id="SSF55874">
    <property type="entry name" value="ATPase domain of HSP90 chaperone/DNA topoisomerase II/histidine kinase"/>
    <property type="match status" value="1"/>
</dbReference>
<dbReference type="GO" id="GO:0006935">
    <property type="term" value="P:chemotaxis"/>
    <property type="evidence" value="ECO:0007669"/>
    <property type="project" value="UniProtKB-KW"/>
</dbReference>
<dbReference type="InterPro" id="IPR005467">
    <property type="entry name" value="His_kinase_dom"/>
</dbReference>
<accession>A0A3Q8X860</accession>
<evidence type="ECO:0000256" key="7">
    <source>
        <dbReference type="ARBA" id="ARBA00022553"/>
    </source>
</evidence>
<dbReference type="Pfam" id="PF01627">
    <property type="entry name" value="Hpt"/>
    <property type="match status" value="1"/>
</dbReference>
<dbReference type="GO" id="GO:0000155">
    <property type="term" value="F:phosphorelay sensor kinase activity"/>
    <property type="evidence" value="ECO:0007669"/>
    <property type="project" value="InterPro"/>
</dbReference>
<comment type="catalytic activity">
    <reaction evidence="1">
        <text>ATP + protein L-histidine = ADP + protein N-phospho-L-histidine.</text>
        <dbReference type="EC" id="2.7.13.3"/>
    </reaction>
</comment>
<dbReference type="SUPFAM" id="SSF47384">
    <property type="entry name" value="Homodimeric domain of signal transducing histidine kinase"/>
    <property type="match status" value="1"/>
</dbReference>
<dbReference type="InterPro" id="IPR004358">
    <property type="entry name" value="Sig_transdc_His_kin-like_C"/>
</dbReference>
<dbReference type="AlphaFoldDB" id="A0A3Q8X860"/>
<dbReference type="InterPro" id="IPR002545">
    <property type="entry name" value="CheW-lke_dom"/>
</dbReference>
<dbReference type="GO" id="GO:0005737">
    <property type="term" value="C:cytoplasm"/>
    <property type="evidence" value="ECO:0007669"/>
    <property type="project" value="UniProtKB-SubCell"/>
</dbReference>
<protein>
    <recommendedName>
        <fullName evidence="4">Chemotaxis protein CheA</fullName>
        <ecNumber evidence="3">2.7.13.3</ecNumber>
    </recommendedName>
</protein>
<evidence type="ECO:0000256" key="3">
    <source>
        <dbReference type="ARBA" id="ARBA00012438"/>
    </source>
</evidence>
<evidence type="ECO:0000256" key="2">
    <source>
        <dbReference type="ARBA" id="ARBA00004496"/>
    </source>
</evidence>
<evidence type="ECO:0000256" key="1">
    <source>
        <dbReference type="ARBA" id="ARBA00000085"/>
    </source>
</evidence>
<dbReference type="FunFam" id="3.30.565.10:FF:000016">
    <property type="entry name" value="Chemotaxis protein CheA, putative"/>
    <property type="match status" value="1"/>
</dbReference>
<dbReference type="CDD" id="cd00731">
    <property type="entry name" value="CheA_reg"/>
    <property type="match status" value="1"/>
</dbReference>
<feature type="modified residue" description="Phosphohistidine" evidence="14">
    <location>
        <position position="49"/>
    </location>
</feature>
<keyword evidence="8" id="KW-0808">Transferase</keyword>
<dbReference type="Pfam" id="PF02518">
    <property type="entry name" value="HATPase_c"/>
    <property type="match status" value="1"/>
</dbReference>
<evidence type="ECO:0000256" key="14">
    <source>
        <dbReference type="PROSITE-ProRule" id="PRU00110"/>
    </source>
</evidence>
<dbReference type="Pfam" id="PF01584">
    <property type="entry name" value="CheW"/>
    <property type="match status" value="2"/>
</dbReference>
<dbReference type="InterPro" id="IPR004105">
    <property type="entry name" value="CheA-like_dim"/>
</dbReference>
<keyword evidence="7 14" id="KW-0597">Phosphoprotein</keyword>
<dbReference type="Gene3D" id="1.10.287.560">
    <property type="entry name" value="Histidine kinase CheA-like, homodimeric domain"/>
    <property type="match status" value="1"/>
</dbReference>
<dbReference type="PANTHER" id="PTHR43395">
    <property type="entry name" value="SENSOR HISTIDINE KINASE CHEA"/>
    <property type="match status" value="1"/>
</dbReference>
<dbReference type="Gene3D" id="1.20.120.160">
    <property type="entry name" value="HPT domain"/>
    <property type="match status" value="1"/>
</dbReference>
<dbReference type="InterPro" id="IPR008207">
    <property type="entry name" value="Sig_transdc_His_kin_Hpt_dom"/>
</dbReference>
<dbReference type="InterPro" id="IPR010808">
    <property type="entry name" value="CheA_P2-bd"/>
</dbReference>
<dbReference type="PANTHER" id="PTHR43395:SF10">
    <property type="entry name" value="CHEMOTAXIS PROTEIN CHEA"/>
    <property type="match status" value="1"/>
</dbReference>
<dbReference type="GO" id="GO:0005524">
    <property type="term" value="F:ATP binding"/>
    <property type="evidence" value="ECO:0007669"/>
    <property type="project" value="UniProtKB-KW"/>
</dbReference>
<dbReference type="InterPro" id="IPR036641">
    <property type="entry name" value="HPT_dom_sf"/>
</dbReference>
<evidence type="ECO:0000256" key="9">
    <source>
        <dbReference type="ARBA" id="ARBA00022741"/>
    </source>
</evidence>
<dbReference type="CDD" id="cd00088">
    <property type="entry name" value="HPT"/>
    <property type="match status" value="1"/>
</dbReference>
<dbReference type="SMART" id="SM00387">
    <property type="entry name" value="HATPase_c"/>
    <property type="match status" value="1"/>
</dbReference>
<dbReference type="InterPro" id="IPR003594">
    <property type="entry name" value="HATPase_dom"/>
</dbReference>
<feature type="domain" description="CheW-like" evidence="16">
    <location>
        <begin position="719"/>
        <end position="859"/>
    </location>
</feature>
<dbReference type="InterPro" id="IPR035891">
    <property type="entry name" value="CheY-binding_CheA"/>
</dbReference>
<evidence type="ECO:0000313" key="19">
    <source>
        <dbReference type="Proteomes" id="UP000272528"/>
    </source>
</evidence>
<dbReference type="EMBL" id="CP034437">
    <property type="protein sequence ID" value="AZN42200.1"/>
    <property type="molecule type" value="Genomic_DNA"/>
</dbReference>
<evidence type="ECO:0000256" key="4">
    <source>
        <dbReference type="ARBA" id="ARBA00021495"/>
    </source>
</evidence>
<dbReference type="OrthoDB" id="9803176at2"/>
<dbReference type="SUPFAM" id="SSF47226">
    <property type="entry name" value="Histidine-containing phosphotransfer domain, HPT domain"/>
    <property type="match status" value="1"/>
</dbReference>
<sequence length="864" mass="95391">MNESFALTYLSVFLDELEEQLQVLDESILELENGGNSPETIQTIFRAAHTLKGSSAAMGFQSMKEVTHKVESVFELLRQNRLQTSKSLINVLFKCIDYLKAKKETLRKGDFNDEPIETLVELLNGILTDQPAEEAIAANAAASEAVKATSAQETAMYDGWNEAVLAAKAQKLAEGNHSYEISVTLAADVEMPTVKAMVILRNLGELGEVIGTSPEIGLWEQEQLLTAGPIHFLIATKQTEAEIVRKVEEASQIESFTVKQLQASGGIQIGTKSSVVSVNKQTAAAAPPAANVPQASLDQGAAGQPDAKVQIQQTVRVDVNRLEHLLNLVGELIIDNTRIREVRRRFEDRFKQEPETLLLGEITDHLGRVVAELQEGTMKTRMMPIEQLFNRFPRMVRDVAEQAGKEVTFQVEGKETELDRTLIEEISDPLIHIIRNAIDHGLEPPDEREKLGKNRKGNLLLRASHQENAIVITLADDGRGIDLQRIKQKAVQKGFIGAEEAEALTDKEIISLIFHSGMSTAEKVTELSGRGVGMDIVRSHIEKLNGIINIETTAGEGTVFTIKLPLTLAISRSLLVQLGKHTLAIPLTNVIETFRLTPEDIQIVNSEEVCVVRGEILPVVRMHRRLGTTENDIDSKGYAVMIGLAERRVCLYVDKLVANQEIVMKSLGNYLGQVAYVSGATIMGDGRIALILDVNAVIRDSGATISKTHANEQKVSGRKVKLVTFDLEDEHYALDINQAKEIIKVPSILRMANAPAEVLGLMNLRGELMPVVDIKSCLGMRHSEPDQHSRVIILNEDGRDIGILVDRVREVIHVTHNQIEPAPKDVTMISDQYIGGICKTDEQLVIVLKLDKMLRSRGWDTIHA</sequence>
<comment type="subcellular location">
    <subcellularLocation>
        <location evidence="2">Cytoplasm</location>
    </subcellularLocation>
</comment>
<dbReference type="Gene3D" id="2.40.50.180">
    <property type="entry name" value="CheA-289, Domain 4"/>
    <property type="match status" value="1"/>
</dbReference>
<dbReference type="PRINTS" id="PR00344">
    <property type="entry name" value="BCTRLSENSOR"/>
</dbReference>
<dbReference type="Proteomes" id="UP000272528">
    <property type="component" value="Chromosome"/>
</dbReference>
<keyword evidence="6" id="KW-0145">Chemotaxis</keyword>
<keyword evidence="5" id="KW-0963">Cytoplasm</keyword>
<dbReference type="Pfam" id="PF02895">
    <property type="entry name" value="H-kinase_dim"/>
    <property type="match status" value="1"/>
</dbReference>
<dbReference type="PROSITE" id="PS50109">
    <property type="entry name" value="HIS_KIN"/>
    <property type="match status" value="1"/>
</dbReference>
<evidence type="ECO:0000256" key="5">
    <source>
        <dbReference type="ARBA" id="ARBA00022490"/>
    </source>
</evidence>
<keyword evidence="19" id="KW-1185">Reference proteome</keyword>
<evidence type="ECO:0000256" key="6">
    <source>
        <dbReference type="ARBA" id="ARBA00022500"/>
    </source>
</evidence>